<name>A0A426YV57_ENSVE</name>
<accession>A0A426YV57</accession>
<reference evidence="2 3" key="1">
    <citation type="journal article" date="2014" name="Agronomy (Basel)">
        <title>A Draft Genome Sequence for Ensete ventricosum, the Drought-Tolerant Tree Against Hunger.</title>
        <authorList>
            <person name="Harrison J."/>
            <person name="Moore K.A."/>
            <person name="Paszkiewicz K."/>
            <person name="Jones T."/>
            <person name="Grant M."/>
            <person name="Ambacheew D."/>
            <person name="Muzemil S."/>
            <person name="Studholme D.J."/>
        </authorList>
    </citation>
    <scope>NUCLEOTIDE SEQUENCE [LARGE SCALE GENOMIC DNA]</scope>
</reference>
<dbReference type="AlphaFoldDB" id="A0A426YV57"/>
<feature type="region of interest" description="Disordered" evidence="1">
    <location>
        <begin position="1"/>
        <end position="36"/>
    </location>
</feature>
<feature type="region of interest" description="Disordered" evidence="1">
    <location>
        <begin position="146"/>
        <end position="181"/>
    </location>
</feature>
<comment type="caution">
    <text evidence="2">The sequence shown here is derived from an EMBL/GenBank/DDBJ whole genome shotgun (WGS) entry which is preliminary data.</text>
</comment>
<evidence type="ECO:0000256" key="1">
    <source>
        <dbReference type="SAM" id="MobiDB-lite"/>
    </source>
</evidence>
<gene>
    <name evidence="2" type="ORF">B296_00017587</name>
</gene>
<proteinExistence type="predicted"/>
<dbReference type="EMBL" id="AMZH03010009">
    <property type="protein sequence ID" value="RRT55606.1"/>
    <property type="molecule type" value="Genomic_DNA"/>
</dbReference>
<evidence type="ECO:0000313" key="2">
    <source>
        <dbReference type="EMBL" id="RRT55606.1"/>
    </source>
</evidence>
<dbReference type="Proteomes" id="UP000287651">
    <property type="component" value="Unassembled WGS sequence"/>
</dbReference>
<organism evidence="2 3">
    <name type="scientific">Ensete ventricosum</name>
    <name type="common">Abyssinian banana</name>
    <name type="synonym">Musa ensete</name>
    <dbReference type="NCBI Taxonomy" id="4639"/>
    <lineage>
        <taxon>Eukaryota</taxon>
        <taxon>Viridiplantae</taxon>
        <taxon>Streptophyta</taxon>
        <taxon>Embryophyta</taxon>
        <taxon>Tracheophyta</taxon>
        <taxon>Spermatophyta</taxon>
        <taxon>Magnoliopsida</taxon>
        <taxon>Liliopsida</taxon>
        <taxon>Zingiberales</taxon>
        <taxon>Musaceae</taxon>
        <taxon>Ensete</taxon>
    </lineage>
</organism>
<feature type="compositionally biased region" description="Basic and acidic residues" evidence="1">
    <location>
        <begin position="71"/>
        <end position="83"/>
    </location>
</feature>
<feature type="region of interest" description="Disordered" evidence="1">
    <location>
        <begin position="53"/>
        <end position="83"/>
    </location>
</feature>
<sequence length="181" mass="21175">MLPKEEHLSTPSRATMAVRMKTKGQEEGEDEDGMKEGPRLICIILVVADAAPPAVARRRPSPPSPWRRQQKHDGSKQRDTLREQRYRQLQDRTLEAFRDPALGFQWESQGKERNWSWFRIRTPDQRLYRWAKIELLRSLVLAQETKESSAVPPREKDFSLSMGRGRRRKEERTERAIKGIG</sequence>
<feature type="compositionally biased region" description="Basic and acidic residues" evidence="1">
    <location>
        <begin position="168"/>
        <end position="181"/>
    </location>
</feature>
<evidence type="ECO:0000313" key="3">
    <source>
        <dbReference type="Proteomes" id="UP000287651"/>
    </source>
</evidence>
<protein>
    <submittedName>
        <fullName evidence="2">Uncharacterized protein</fullName>
    </submittedName>
</protein>